<feature type="domain" description="Carboxylesterase type B" evidence="5">
    <location>
        <begin position="5"/>
        <end position="497"/>
    </location>
</feature>
<dbReference type="Pfam" id="PF00135">
    <property type="entry name" value="COesterase"/>
    <property type="match status" value="1"/>
</dbReference>
<dbReference type="GO" id="GO:0052689">
    <property type="term" value="F:carboxylic ester hydrolase activity"/>
    <property type="evidence" value="ECO:0007669"/>
    <property type="project" value="UniProtKB-KW"/>
</dbReference>
<evidence type="ECO:0000256" key="2">
    <source>
        <dbReference type="ARBA" id="ARBA00022487"/>
    </source>
</evidence>
<dbReference type="EMBL" id="FZQP02002802">
    <property type="protein sequence ID" value="VVC96604.1"/>
    <property type="molecule type" value="Genomic_DNA"/>
</dbReference>
<dbReference type="AlphaFoldDB" id="A0A5E4QFY4"/>
<dbReference type="PANTHER" id="PTHR43142:SF1">
    <property type="entry name" value="CARBOXYLIC ESTER HYDROLASE"/>
    <property type="match status" value="1"/>
</dbReference>
<evidence type="ECO:0000256" key="4">
    <source>
        <dbReference type="ARBA" id="ARBA00023180"/>
    </source>
</evidence>
<dbReference type="Gene3D" id="3.40.50.1820">
    <property type="entry name" value="alpha/beta hydrolase"/>
    <property type="match status" value="1"/>
</dbReference>
<keyword evidence="7" id="KW-1185">Reference proteome</keyword>
<protein>
    <recommendedName>
        <fullName evidence="5">Carboxylesterase type B domain-containing protein</fullName>
    </recommendedName>
</protein>
<dbReference type="Proteomes" id="UP000324832">
    <property type="component" value="Unassembled WGS sequence"/>
</dbReference>
<evidence type="ECO:0000313" key="6">
    <source>
        <dbReference type="EMBL" id="VVC96604.1"/>
    </source>
</evidence>
<evidence type="ECO:0000259" key="5">
    <source>
        <dbReference type="Pfam" id="PF00135"/>
    </source>
</evidence>
<comment type="similarity">
    <text evidence="1">Belongs to the type-B carboxylesterase/lipase family.</text>
</comment>
<organism evidence="6 7">
    <name type="scientific">Leptidea sinapis</name>
    <dbReference type="NCBI Taxonomy" id="189913"/>
    <lineage>
        <taxon>Eukaryota</taxon>
        <taxon>Metazoa</taxon>
        <taxon>Ecdysozoa</taxon>
        <taxon>Arthropoda</taxon>
        <taxon>Hexapoda</taxon>
        <taxon>Insecta</taxon>
        <taxon>Pterygota</taxon>
        <taxon>Neoptera</taxon>
        <taxon>Endopterygota</taxon>
        <taxon>Lepidoptera</taxon>
        <taxon>Glossata</taxon>
        <taxon>Ditrysia</taxon>
        <taxon>Papilionoidea</taxon>
        <taxon>Pieridae</taxon>
        <taxon>Dismorphiinae</taxon>
        <taxon>Leptidea</taxon>
    </lineage>
</organism>
<dbReference type="InterPro" id="IPR029058">
    <property type="entry name" value="AB_hydrolase_fold"/>
</dbReference>
<evidence type="ECO:0000313" key="7">
    <source>
        <dbReference type="Proteomes" id="UP000324832"/>
    </source>
</evidence>
<gene>
    <name evidence="6" type="ORF">LSINAPIS_LOCUS8065</name>
</gene>
<sequence>MLVDVDVNEGTLRGKRCTTPFGKEYYSFEGVPYARPPVGKLRFRDPQEPERWMGVRDATKPGNKAAQSNPFVAEISVDGSEDCLYLNVYTPCLPAETLQKLPVIFFIHGGRLLLGCGDYHRPDYFISHNVIVVTINYRLNIFGFLCLHTPEIPGNAGLKDTVMALKWVKNNIRYFNGDPGNITAFGESAGGAIATSYLASRMTRGMVSKIISQSATCLSDLYLRDEDPIAKAAQIAAYMGIDCNDPKKLQGIFEDASVEDLLFATTMAEVRRPWYMIQAFLLPVVEKKFEGVQPFFEEFPLTSFTYNRFQKVPIILTVSSCEGALFFNKDKMVQDLRKLIPKNSGIREDSPKAYKIAEKLKQNYFKDKKIDMNSLDEYLKLISDAYFIRDILHTAGLISLYHESVYLFRFDYFGNMHTRVMKSLGINGATHGDIVQYQFYRESKLRNCIPDDLKVVDIITELWAAFVKTGIPSWRTNEIQWRPYSRGQYCLNIGDDIRCMPPPELKRLQVWNEAILGRCKI</sequence>
<proteinExistence type="inferred from homology"/>
<keyword evidence="3" id="KW-0378">Hydrolase</keyword>
<reference evidence="6 7" key="1">
    <citation type="submission" date="2017-07" db="EMBL/GenBank/DDBJ databases">
        <authorList>
            <person name="Talla V."/>
            <person name="Backstrom N."/>
        </authorList>
    </citation>
    <scope>NUCLEOTIDE SEQUENCE [LARGE SCALE GENOMIC DNA]</scope>
</reference>
<keyword evidence="4" id="KW-0325">Glycoprotein</keyword>
<dbReference type="PANTHER" id="PTHR43142">
    <property type="entry name" value="CARBOXYLIC ESTER HYDROLASE"/>
    <property type="match status" value="1"/>
</dbReference>
<name>A0A5E4QFY4_9NEOP</name>
<evidence type="ECO:0000256" key="1">
    <source>
        <dbReference type="ARBA" id="ARBA00005964"/>
    </source>
</evidence>
<keyword evidence="2" id="KW-0719">Serine esterase</keyword>
<dbReference type="PROSITE" id="PS00941">
    <property type="entry name" value="CARBOXYLESTERASE_B_2"/>
    <property type="match status" value="1"/>
</dbReference>
<evidence type="ECO:0000256" key="3">
    <source>
        <dbReference type="ARBA" id="ARBA00022801"/>
    </source>
</evidence>
<dbReference type="InterPro" id="IPR019819">
    <property type="entry name" value="Carboxylesterase_B_CS"/>
</dbReference>
<dbReference type="InterPro" id="IPR002018">
    <property type="entry name" value="CarbesteraseB"/>
</dbReference>
<dbReference type="SUPFAM" id="SSF53474">
    <property type="entry name" value="alpha/beta-Hydrolases"/>
    <property type="match status" value="1"/>
</dbReference>
<accession>A0A5E4QFY4</accession>